<dbReference type="AlphaFoldDB" id="A0A1G6BBI7"/>
<evidence type="ECO:0008006" key="4">
    <source>
        <dbReference type="Google" id="ProtNLM"/>
    </source>
</evidence>
<evidence type="ECO:0000313" key="3">
    <source>
        <dbReference type="Proteomes" id="UP000199228"/>
    </source>
</evidence>
<dbReference type="RefSeq" id="WP_090173483.1">
    <property type="nucleotide sequence ID" value="NZ_FMXR01000009.1"/>
</dbReference>
<keyword evidence="3" id="KW-1185">Reference proteome</keyword>
<gene>
    <name evidence="2" type="ORF">SAMN02910417_01325</name>
</gene>
<dbReference type="OrthoDB" id="49105at2"/>
<evidence type="ECO:0000313" key="2">
    <source>
        <dbReference type="EMBL" id="SDB17997.1"/>
    </source>
</evidence>
<reference evidence="2 3" key="1">
    <citation type="submission" date="2016-10" db="EMBL/GenBank/DDBJ databases">
        <authorList>
            <person name="de Groot N.N."/>
        </authorList>
    </citation>
    <scope>NUCLEOTIDE SEQUENCE [LARGE SCALE GENOMIC DNA]</scope>
    <source>
        <strain evidence="2 3">DSM 3217</strain>
    </source>
</reference>
<proteinExistence type="predicted"/>
<accession>A0A1G6BBI7</accession>
<dbReference type="Proteomes" id="UP000199228">
    <property type="component" value="Unassembled WGS sequence"/>
</dbReference>
<name>A0A1G6BBI7_EUBOX</name>
<feature type="region of interest" description="Disordered" evidence="1">
    <location>
        <begin position="27"/>
        <end position="49"/>
    </location>
</feature>
<organism evidence="2 3">
    <name type="scientific">Eubacterium oxidoreducens</name>
    <dbReference type="NCBI Taxonomy" id="1732"/>
    <lineage>
        <taxon>Bacteria</taxon>
        <taxon>Bacillati</taxon>
        <taxon>Bacillota</taxon>
        <taxon>Clostridia</taxon>
        <taxon>Eubacteriales</taxon>
        <taxon>Eubacteriaceae</taxon>
        <taxon>Eubacterium</taxon>
    </lineage>
</organism>
<sequence length="202" mass="22144">MDINTINNYRTTYSSTTATKKVAKSVASDNTNSKATTSESSVKQTTTSTDRSAIVNQLKSDSEARNNQLISYVQQMMQQQGATIGNADSVWRFLASGDYTVSEAAQKQAQELISEDGYYGIEQTSDRIVEFAKALSGGDASYAEELLDAFKKGFKEATKSWGQELPEISQKTYDAVLEKFSSWMNGDDTTTTTVATGIDYYA</sequence>
<evidence type="ECO:0000256" key="1">
    <source>
        <dbReference type="SAM" id="MobiDB-lite"/>
    </source>
</evidence>
<protein>
    <recommendedName>
        <fullName evidence="4">DUF5610 domain-containing protein</fullName>
    </recommendedName>
</protein>
<dbReference type="STRING" id="1732.SAMN02910417_01325"/>
<dbReference type="EMBL" id="FMXR01000009">
    <property type="protein sequence ID" value="SDB17997.1"/>
    <property type="molecule type" value="Genomic_DNA"/>
</dbReference>